<reference evidence="2" key="1">
    <citation type="journal article" date="2019" name="Int. J. Syst. Evol. Microbiol.">
        <title>The Global Catalogue of Microorganisms (GCM) 10K type strain sequencing project: providing services to taxonomists for standard genome sequencing and annotation.</title>
        <authorList>
            <consortium name="The Broad Institute Genomics Platform"/>
            <consortium name="The Broad Institute Genome Sequencing Center for Infectious Disease"/>
            <person name="Wu L."/>
            <person name="Ma J."/>
        </authorList>
    </citation>
    <scope>NUCLEOTIDE SEQUENCE [LARGE SCALE GENOMIC DNA]</scope>
    <source>
        <strain evidence="2">CCUG 56754</strain>
    </source>
</reference>
<dbReference type="InterPro" id="IPR024987">
    <property type="entry name" value="DUF3889"/>
</dbReference>
<protein>
    <submittedName>
        <fullName evidence="1">DUF3889 domain-containing protein</fullName>
    </submittedName>
</protein>
<organism evidence="1 2">
    <name type="scientific">Virgibacillus byunsanensis</name>
    <dbReference type="NCBI Taxonomy" id="570945"/>
    <lineage>
        <taxon>Bacteria</taxon>
        <taxon>Bacillati</taxon>
        <taxon>Bacillota</taxon>
        <taxon>Bacilli</taxon>
        <taxon>Bacillales</taxon>
        <taxon>Bacillaceae</taxon>
        <taxon>Virgibacillus</taxon>
    </lineage>
</organism>
<dbReference type="RefSeq" id="WP_390364461.1">
    <property type="nucleotide sequence ID" value="NZ_JBHTKJ010000073.1"/>
</dbReference>
<comment type="caution">
    <text evidence="1">The sequence shown here is derived from an EMBL/GenBank/DDBJ whole genome shotgun (WGS) entry which is preliminary data.</text>
</comment>
<dbReference type="Pfam" id="PF13028">
    <property type="entry name" value="DUF3889"/>
    <property type="match status" value="1"/>
</dbReference>
<proteinExistence type="predicted"/>
<dbReference type="Proteomes" id="UP001597040">
    <property type="component" value="Unassembled WGS sequence"/>
</dbReference>
<accession>A0ABW3LU29</accession>
<dbReference type="EMBL" id="JBHTKJ010000073">
    <property type="protein sequence ID" value="MFD1040405.1"/>
    <property type="molecule type" value="Genomic_DNA"/>
</dbReference>
<dbReference type="Gene3D" id="3.10.450.390">
    <property type="entry name" value="Protein of unknown function DUF3889"/>
    <property type="match status" value="1"/>
</dbReference>
<sequence>MRNLLFSITAAILLVSVTIISTIQHESYAEQGVPSYAKWGKLATEETKSKYPEADIIDYLHRGVEKKEDSTIEKFKLWLKGEDKEFGVFVNIEFHTDTEEVLSITFTETSR</sequence>
<evidence type="ECO:0000313" key="2">
    <source>
        <dbReference type="Proteomes" id="UP001597040"/>
    </source>
</evidence>
<name>A0ABW3LU29_9BACI</name>
<gene>
    <name evidence="1" type="ORF">ACFQ3N_18675</name>
</gene>
<keyword evidence="2" id="KW-1185">Reference proteome</keyword>
<evidence type="ECO:0000313" key="1">
    <source>
        <dbReference type="EMBL" id="MFD1040405.1"/>
    </source>
</evidence>